<dbReference type="EMBL" id="CP017269">
    <property type="protein sequence ID" value="AOT69416.1"/>
    <property type="molecule type" value="Genomic_DNA"/>
</dbReference>
<gene>
    <name evidence="1" type="ORF">Gferi_07410</name>
</gene>
<evidence type="ECO:0000313" key="1">
    <source>
        <dbReference type="EMBL" id="AOT69416.1"/>
    </source>
</evidence>
<dbReference type="STRING" id="1424294.Gferi_07410"/>
<dbReference type="KEGG" id="gfe:Gferi_07410"/>
<evidence type="ECO:0008006" key="3">
    <source>
        <dbReference type="Google" id="ProtNLM"/>
    </source>
</evidence>
<dbReference type="AlphaFoldDB" id="A0A1D8GES3"/>
<evidence type="ECO:0000313" key="2">
    <source>
        <dbReference type="Proteomes" id="UP000095743"/>
    </source>
</evidence>
<keyword evidence="2" id="KW-1185">Reference proteome</keyword>
<organism evidence="1 2">
    <name type="scientific">Geosporobacter ferrireducens</name>
    <dbReference type="NCBI Taxonomy" id="1424294"/>
    <lineage>
        <taxon>Bacteria</taxon>
        <taxon>Bacillati</taxon>
        <taxon>Bacillota</taxon>
        <taxon>Clostridia</taxon>
        <taxon>Peptostreptococcales</taxon>
        <taxon>Thermotaleaceae</taxon>
        <taxon>Geosporobacter</taxon>
    </lineage>
</organism>
<dbReference type="Proteomes" id="UP000095743">
    <property type="component" value="Chromosome"/>
</dbReference>
<sequence length="413" mass="47948">MAGYTELIKNFEKIRSFTRDFFIYGFKGRGDFDGLSPRTYDNERRRIESYLSELIVKTHDSKGKSISISSNTIAKTSNPLFKVWQTKSFTKKDCFLHFVILDIFSKHTSLSVREVAEIISDDYTTAFSASEPMDTMTIRNKLKEYTQLGILEGKKSGKTLHYSLPPNPLHRLSPKTSESLNMALSYYKNILPGGFMGHSINNEQDSPFIYKQIYFSQTLDDEIVLKLLEAIEMKRMVTLTMIPAKGDRNRKNPCVPIQILSNTKSGRRYAAIYHENSRKFSTVRIDYIKDVDFGEICPEFDNLFRDYQLRMKHSFSITPQTKEKLHNLTVRLQIDEATEQYVLERIRREGQHGTLTKIEDNIFEYSIGIPDSLEMVPWLRTFIGRILQIEGSEAHIISQFKRDIHAMLAMYED</sequence>
<accession>A0A1D8GES3</accession>
<dbReference type="OrthoDB" id="9814277at2"/>
<dbReference type="RefSeq" id="WP_069975051.1">
    <property type="nucleotide sequence ID" value="NZ_CP017269.1"/>
</dbReference>
<proteinExistence type="predicted"/>
<name>A0A1D8GES3_9FIRM</name>
<protein>
    <recommendedName>
        <fullName evidence="3">WYL domain-containing protein</fullName>
    </recommendedName>
</protein>
<reference evidence="1 2" key="1">
    <citation type="submission" date="2016-09" db="EMBL/GenBank/DDBJ databases">
        <title>Genomic analysis reveals versatility of anaerobic energy metabolism of Geosporobacter ferrireducens IRF9 of phylum Firmicutes.</title>
        <authorList>
            <person name="Kim S.-J."/>
        </authorList>
    </citation>
    <scope>NUCLEOTIDE SEQUENCE [LARGE SCALE GENOMIC DNA]</scope>
    <source>
        <strain evidence="1 2">IRF9</strain>
    </source>
</reference>